<protein>
    <submittedName>
        <fullName evidence="8">Extracellular solute-binding protein</fullName>
    </submittedName>
</protein>
<keyword evidence="9" id="KW-1185">Reference proteome</keyword>
<accession>A0A6C0FWI3</accession>
<feature type="signal peptide" evidence="7">
    <location>
        <begin position="1"/>
        <end position="30"/>
    </location>
</feature>
<keyword evidence="2 7" id="KW-0732">Signal</keyword>
<dbReference type="InterPro" id="IPR050490">
    <property type="entry name" value="Bact_solute-bd_prot1"/>
</dbReference>
<evidence type="ECO:0000313" key="9">
    <source>
        <dbReference type="Proteomes" id="UP000476064"/>
    </source>
</evidence>
<proteinExistence type="predicted"/>
<dbReference type="Pfam" id="PF01547">
    <property type="entry name" value="SBP_bac_1"/>
    <property type="match status" value="1"/>
</dbReference>
<evidence type="ECO:0000256" key="2">
    <source>
        <dbReference type="ARBA" id="ARBA00022729"/>
    </source>
</evidence>
<keyword evidence="3" id="KW-0472">Membrane</keyword>
<evidence type="ECO:0000256" key="4">
    <source>
        <dbReference type="ARBA" id="ARBA00023139"/>
    </source>
</evidence>
<evidence type="ECO:0000256" key="6">
    <source>
        <dbReference type="SAM" id="MobiDB-lite"/>
    </source>
</evidence>
<dbReference type="RefSeq" id="WP_162357917.1">
    <property type="nucleotide sequence ID" value="NZ_CP048209.1"/>
</dbReference>
<dbReference type="SUPFAM" id="SSF53850">
    <property type="entry name" value="Periplasmic binding protein-like II"/>
    <property type="match status" value="1"/>
</dbReference>
<dbReference type="Gene3D" id="3.40.190.10">
    <property type="entry name" value="Periplasmic binding protein-like II"/>
    <property type="match status" value="2"/>
</dbReference>
<dbReference type="PANTHER" id="PTHR43649">
    <property type="entry name" value="ARABINOSE-BINDING PROTEIN-RELATED"/>
    <property type="match status" value="1"/>
</dbReference>
<dbReference type="EMBL" id="CP048209">
    <property type="protein sequence ID" value="QHT61478.1"/>
    <property type="molecule type" value="Genomic_DNA"/>
</dbReference>
<feature type="region of interest" description="Disordered" evidence="6">
    <location>
        <begin position="32"/>
        <end position="81"/>
    </location>
</feature>
<dbReference type="Proteomes" id="UP000476064">
    <property type="component" value="Chromosome"/>
</dbReference>
<reference evidence="8 9" key="1">
    <citation type="submission" date="2020-01" db="EMBL/GenBank/DDBJ databases">
        <title>Paenibacillus sp. nov., isolated from tomato rhizosphere.</title>
        <authorList>
            <person name="Weon H.-Y."/>
            <person name="Lee S.A."/>
        </authorList>
    </citation>
    <scope>NUCLEOTIDE SEQUENCE [LARGE SCALE GENOMIC DNA]</scope>
    <source>
        <strain evidence="8 9">12200R-189</strain>
    </source>
</reference>
<keyword evidence="4" id="KW-0564">Palmitate</keyword>
<evidence type="ECO:0000256" key="7">
    <source>
        <dbReference type="SAM" id="SignalP"/>
    </source>
</evidence>
<dbReference type="InterPro" id="IPR006059">
    <property type="entry name" value="SBP"/>
</dbReference>
<evidence type="ECO:0000256" key="5">
    <source>
        <dbReference type="ARBA" id="ARBA00023288"/>
    </source>
</evidence>
<evidence type="ECO:0000256" key="1">
    <source>
        <dbReference type="ARBA" id="ARBA00022475"/>
    </source>
</evidence>
<dbReference type="KEGG" id="plyc:GXP70_16910"/>
<organism evidence="8 9">
    <name type="scientific">Paenibacillus lycopersici</name>
    <dbReference type="NCBI Taxonomy" id="2704462"/>
    <lineage>
        <taxon>Bacteria</taxon>
        <taxon>Bacillati</taxon>
        <taxon>Bacillota</taxon>
        <taxon>Bacilli</taxon>
        <taxon>Bacillales</taxon>
        <taxon>Paenibacillaceae</taxon>
        <taxon>Paenibacillus</taxon>
    </lineage>
</organism>
<dbReference type="PROSITE" id="PS51257">
    <property type="entry name" value="PROKAR_LIPOPROTEIN"/>
    <property type="match status" value="1"/>
</dbReference>
<dbReference type="AlphaFoldDB" id="A0A6C0FWI3"/>
<sequence length="593" mass="64305">MKRNKAFKGSMLLVWTAAVVALSGCGGNNAANNSQSASTNDAGTASTNNGTATNDGGSANGDTANNGTAAANDGAGTDDAAAPAKEPITYKVLVNATQKDFENTEVYNEITKQTGVTMDLETYDEEKFKVELASGDLPDIMQVPNKYLAQMIQGGNIIPLDDLVQSNGPDILKPAFEKSLSYSKQFWSDNTGKLYVIPVQVGKAGWGFDQQTGFNVRWDYYKELGYPEIRNVDDMVNVLADMVAKHPKTADGKKVYGTAIWNDWGTWGLTSMGMITGNGSVANNYTDVPNSGFWQTSEFLYKAKQKGILDPDAFTAKYNDIVTKASQGTLLNAAATWPFQAVNAELLKEGPDHGFVTIPLDWGFAWVGGSTVAGWSDRAWAISAKAKDPARAMDLINFLTSEQGSRLIASGIQGVHWDLVDGKPQMKPEIVQLAASGGDAYKKTGIGMFANQQGMTDFSELSDGSLANLYNTPEVFATKVNSLNKDYDEHYGVTYPAAAYKKFADEGKVLTLDVVPQDVQAAMPAPPDDIKRIQTKLDDLMTKGIPDIVLHAKNDADYAKRQEALIKKLNDAGADKYWAWYMQAFNDTKAKFQ</sequence>
<keyword evidence="1" id="KW-1003">Cell membrane</keyword>
<evidence type="ECO:0000313" key="8">
    <source>
        <dbReference type="EMBL" id="QHT61478.1"/>
    </source>
</evidence>
<name>A0A6C0FWI3_9BACL</name>
<gene>
    <name evidence="8" type="ORF">GXP70_16910</name>
</gene>
<feature type="chain" id="PRO_5025541493" evidence="7">
    <location>
        <begin position="31"/>
        <end position="593"/>
    </location>
</feature>
<evidence type="ECO:0000256" key="3">
    <source>
        <dbReference type="ARBA" id="ARBA00023136"/>
    </source>
</evidence>
<dbReference type="PANTHER" id="PTHR43649:SF33">
    <property type="entry name" value="POLYGALACTURONAN_RHAMNOGALACTURONAN-BINDING PROTEIN YTCQ"/>
    <property type="match status" value="1"/>
</dbReference>
<keyword evidence="5" id="KW-0449">Lipoprotein</keyword>